<evidence type="ECO:0000256" key="6">
    <source>
        <dbReference type="ARBA" id="ARBA00037589"/>
    </source>
</evidence>
<comment type="function">
    <text evidence="6 9">Catalyzes cyclization of the linear tetrapyrrole, hydroxymethylbilane, to the macrocyclic uroporphyrinogen III.</text>
</comment>
<keyword evidence="12" id="KW-1185">Reference proteome</keyword>
<evidence type="ECO:0000256" key="1">
    <source>
        <dbReference type="ARBA" id="ARBA00004772"/>
    </source>
</evidence>
<evidence type="ECO:0000256" key="8">
    <source>
        <dbReference type="ARBA" id="ARBA00048617"/>
    </source>
</evidence>
<evidence type="ECO:0000256" key="4">
    <source>
        <dbReference type="ARBA" id="ARBA00023239"/>
    </source>
</evidence>
<comment type="pathway">
    <text evidence="1 9">Porphyrin-containing compound metabolism; protoporphyrin-IX biosynthesis; coproporphyrinogen-III from 5-aminolevulinate: step 3/4.</text>
</comment>
<dbReference type="EC" id="4.2.1.75" evidence="3 9"/>
<dbReference type="PANTHER" id="PTHR38042:SF1">
    <property type="entry name" value="UROPORPHYRINOGEN-III SYNTHASE, CHLOROPLASTIC"/>
    <property type="match status" value="1"/>
</dbReference>
<evidence type="ECO:0000256" key="5">
    <source>
        <dbReference type="ARBA" id="ARBA00023244"/>
    </source>
</evidence>
<gene>
    <name evidence="11" type="ORF">KEM10_00455</name>
</gene>
<evidence type="ECO:0000313" key="12">
    <source>
        <dbReference type="Proteomes" id="UP000708576"/>
    </source>
</evidence>
<evidence type="ECO:0000313" key="11">
    <source>
        <dbReference type="EMBL" id="MBS2096724.1"/>
    </source>
</evidence>
<evidence type="ECO:0000256" key="7">
    <source>
        <dbReference type="ARBA" id="ARBA00040167"/>
    </source>
</evidence>
<name>A0ABS5JP96_9BACT</name>
<sequence length="250" mass="28509">MDPYSRETAVILTHPIGEDDLLYNGLQGEGIDVIRDPMINTEQINLSKEELEVVFNSRRIIFTSKRGVEYFLNQVKPADILDKNFICIGKKTAQILEKTGIKAWWVSNGRTASDLVEELHEVHIPKNEKWVGLLGELAENTLESGLQDICEYKRFNIYKTITAEKRHEKTEALLKAKRPMLVVCTSPSCFNGFMDIYGDLIHEEVGFASIGPTTTKSMKKLEITPVVIARLSTYEGLWQEMKLQLKPDYQ</sequence>
<dbReference type="InterPro" id="IPR036108">
    <property type="entry name" value="4pyrrol_syn_uPrphyn_synt_sf"/>
</dbReference>
<dbReference type="InterPro" id="IPR003754">
    <property type="entry name" value="4pyrrol_synth_uPrphyn_synth"/>
</dbReference>
<organism evidence="11 12">
    <name type="scientific">Carboxylicivirga linearis</name>
    <dbReference type="NCBI Taxonomy" id="1628157"/>
    <lineage>
        <taxon>Bacteria</taxon>
        <taxon>Pseudomonadati</taxon>
        <taxon>Bacteroidota</taxon>
        <taxon>Bacteroidia</taxon>
        <taxon>Marinilabiliales</taxon>
        <taxon>Marinilabiliaceae</taxon>
        <taxon>Carboxylicivirga</taxon>
    </lineage>
</organism>
<dbReference type="Pfam" id="PF02602">
    <property type="entry name" value="HEM4"/>
    <property type="match status" value="1"/>
</dbReference>
<comment type="catalytic activity">
    <reaction evidence="8 9">
        <text>hydroxymethylbilane = uroporphyrinogen III + H2O</text>
        <dbReference type="Rhea" id="RHEA:18965"/>
        <dbReference type="ChEBI" id="CHEBI:15377"/>
        <dbReference type="ChEBI" id="CHEBI:57308"/>
        <dbReference type="ChEBI" id="CHEBI:57845"/>
        <dbReference type="EC" id="4.2.1.75"/>
    </reaction>
</comment>
<dbReference type="CDD" id="cd06578">
    <property type="entry name" value="HemD"/>
    <property type="match status" value="1"/>
</dbReference>
<evidence type="ECO:0000256" key="2">
    <source>
        <dbReference type="ARBA" id="ARBA00008133"/>
    </source>
</evidence>
<dbReference type="PANTHER" id="PTHR38042">
    <property type="entry name" value="UROPORPHYRINOGEN-III SYNTHASE, CHLOROPLASTIC"/>
    <property type="match status" value="1"/>
</dbReference>
<feature type="domain" description="Tetrapyrrole biosynthesis uroporphyrinogen III synthase" evidence="10">
    <location>
        <begin position="26"/>
        <end position="239"/>
    </location>
</feature>
<dbReference type="Proteomes" id="UP000708576">
    <property type="component" value="Unassembled WGS sequence"/>
</dbReference>
<dbReference type="InterPro" id="IPR039793">
    <property type="entry name" value="UROS/Hem4"/>
</dbReference>
<reference evidence="11 12" key="1">
    <citation type="journal article" date="2015" name="Int. J. Syst. Evol. Microbiol.">
        <title>Carboxylicivirga linearis sp. nov., isolated from a sea cucumber culture pond.</title>
        <authorList>
            <person name="Wang F.Q."/>
            <person name="Zhou Y.X."/>
            <person name="Lin X.Z."/>
            <person name="Chen G.J."/>
            <person name="Du Z.J."/>
        </authorList>
    </citation>
    <scope>NUCLEOTIDE SEQUENCE [LARGE SCALE GENOMIC DNA]</scope>
    <source>
        <strain evidence="11 12">FB218</strain>
    </source>
</reference>
<comment type="similarity">
    <text evidence="2 9">Belongs to the uroporphyrinogen-III synthase family.</text>
</comment>
<keyword evidence="4 9" id="KW-0456">Lyase</keyword>
<proteinExistence type="inferred from homology"/>
<evidence type="ECO:0000259" key="10">
    <source>
        <dbReference type="Pfam" id="PF02602"/>
    </source>
</evidence>
<accession>A0ABS5JP96</accession>
<dbReference type="EMBL" id="JAGUCO010000001">
    <property type="protein sequence ID" value="MBS2096724.1"/>
    <property type="molecule type" value="Genomic_DNA"/>
</dbReference>
<keyword evidence="5 9" id="KW-0627">Porphyrin biosynthesis</keyword>
<dbReference type="SUPFAM" id="SSF69618">
    <property type="entry name" value="HemD-like"/>
    <property type="match status" value="1"/>
</dbReference>
<dbReference type="RefSeq" id="WP_212212073.1">
    <property type="nucleotide sequence ID" value="NZ_JAGUCO010000001.1"/>
</dbReference>
<evidence type="ECO:0000256" key="3">
    <source>
        <dbReference type="ARBA" id="ARBA00013109"/>
    </source>
</evidence>
<comment type="caution">
    <text evidence="11">The sequence shown here is derived from an EMBL/GenBank/DDBJ whole genome shotgun (WGS) entry which is preliminary data.</text>
</comment>
<dbReference type="Gene3D" id="3.40.50.10090">
    <property type="match status" value="2"/>
</dbReference>
<evidence type="ECO:0000256" key="9">
    <source>
        <dbReference type="RuleBase" id="RU366031"/>
    </source>
</evidence>
<protein>
    <recommendedName>
        <fullName evidence="7 9">Uroporphyrinogen-III synthase</fullName>
        <ecNumber evidence="3 9">4.2.1.75</ecNumber>
    </recommendedName>
</protein>